<dbReference type="STRING" id="1216006.VA7868_03728"/>
<dbReference type="EMBL" id="FQXZ01000040">
    <property type="protein sequence ID" value="SHI44587.1"/>
    <property type="molecule type" value="Genomic_DNA"/>
</dbReference>
<keyword evidence="2" id="KW-1185">Reference proteome</keyword>
<reference evidence="1 2" key="1">
    <citation type="submission" date="2016-11" db="EMBL/GenBank/DDBJ databases">
        <authorList>
            <person name="Jaros S."/>
            <person name="Januszkiewicz K."/>
            <person name="Wedrychowicz H."/>
        </authorList>
    </citation>
    <scope>NUCLEOTIDE SEQUENCE [LARGE SCALE GENOMIC DNA]</scope>
    <source>
        <strain evidence="1 2">CECT 7868</strain>
    </source>
</reference>
<gene>
    <name evidence="1" type="ORF">VA7868_03728</name>
</gene>
<accession>A0A1M6B7G5</accession>
<dbReference type="RefSeq" id="WP_073605338.1">
    <property type="nucleotide sequence ID" value="NZ_FQXZ01000040.1"/>
</dbReference>
<organism evidence="1 2">
    <name type="scientific">Vibrio aerogenes CECT 7868</name>
    <dbReference type="NCBI Taxonomy" id="1216006"/>
    <lineage>
        <taxon>Bacteria</taxon>
        <taxon>Pseudomonadati</taxon>
        <taxon>Pseudomonadota</taxon>
        <taxon>Gammaproteobacteria</taxon>
        <taxon>Vibrionales</taxon>
        <taxon>Vibrionaceae</taxon>
        <taxon>Vibrio</taxon>
    </lineage>
</organism>
<name>A0A1M6B7G5_9VIBR</name>
<dbReference type="OrthoDB" id="5859854at2"/>
<dbReference type="AlphaFoldDB" id="A0A1M6B7G5"/>
<evidence type="ECO:0000313" key="1">
    <source>
        <dbReference type="EMBL" id="SHI44587.1"/>
    </source>
</evidence>
<dbReference type="Proteomes" id="UP000184608">
    <property type="component" value="Unassembled WGS sequence"/>
</dbReference>
<evidence type="ECO:0000313" key="2">
    <source>
        <dbReference type="Proteomes" id="UP000184608"/>
    </source>
</evidence>
<protein>
    <submittedName>
        <fullName evidence="1">Uncharacterized protein</fullName>
    </submittedName>
</protein>
<proteinExistence type="predicted"/>
<sequence length="228" mass="25769">MGLVTNFERWELPFALGRATEGVRGKSNDAGVNTGRSHGASDIEIGAKLDSGKILAAVDRMAEKAPHLADWSLFAYAAPMWNAARNKERLFEHVLNDWVIAESEKGKLIQHRTFKRIKALIEVIAGALALEQSRGAGVEVIDGEVRYKPVSTKAFLIHVLVDVDCEEKEEDSDAFRNKRKRYYQNHWADWAAHVETLRTLLMNYDLTARKIFKKELANKNGAIYTSYH</sequence>